<feature type="transmembrane region" description="Helical" evidence="1">
    <location>
        <begin position="104"/>
        <end position="123"/>
    </location>
</feature>
<evidence type="ECO:0000313" key="2">
    <source>
        <dbReference type="EMBL" id="MZL34915.1"/>
    </source>
</evidence>
<dbReference type="Proteomes" id="UP000477285">
    <property type="component" value="Unassembled WGS sequence"/>
</dbReference>
<organism evidence="2 3">
    <name type="scientific">Blautia wexlerae</name>
    <dbReference type="NCBI Taxonomy" id="418240"/>
    <lineage>
        <taxon>Bacteria</taxon>
        <taxon>Bacillati</taxon>
        <taxon>Bacillota</taxon>
        <taxon>Clostridia</taxon>
        <taxon>Lachnospirales</taxon>
        <taxon>Lachnospiraceae</taxon>
        <taxon>Blautia</taxon>
    </lineage>
</organism>
<dbReference type="EMBL" id="WWVQ01000059">
    <property type="protein sequence ID" value="MZL34915.1"/>
    <property type="molecule type" value="Genomic_DNA"/>
</dbReference>
<evidence type="ECO:0000313" key="3">
    <source>
        <dbReference type="Proteomes" id="UP000477285"/>
    </source>
</evidence>
<name>A0A6L8T6K4_9FIRM</name>
<reference evidence="2 3" key="1">
    <citation type="journal article" date="2019" name="Nat. Med.">
        <title>A library of human gut bacterial isolates paired with longitudinal multiomics data enables mechanistic microbiome research.</title>
        <authorList>
            <person name="Poyet M."/>
            <person name="Groussin M."/>
            <person name="Gibbons S.M."/>
            <person name="Avila-Pacheco J."/>
            <person name="Jiang X."/>
            <person name="Kearney S.M."/>
            <person name="Perrotta A.R."/>
            <person name="Berdy B."/>
            <person name="Zhao S."/>
            <person name="Lieberman T.D."/>
            <person name="Swanson P.K."/>
            <person name="Smith M."/>
            <person name="Roesemann S."/>
            <person name="Alexander J.E."/>
            <person name="Rich S.A."/>
            <person name="Livny J."/>
            <person name="Vlamakis H."/>
            <person name="Clish C."/>
            <person name="Bullock K."/>
            <person name="Deik A."/>
            <person name="Scott J."/>
            <person name="Pierce K.A."/>
            <person name="Xavier R.J."/>
            <person name="Alm E.J."/>
        </authorList>
    </citation>
    <scope>NUCLEOTIDE SEQUENCE [LARGE SCALE GENOMIC DNA]</scope>
    <source>
        <strain evidence="2 3">BIOML-A1</strain>
    </source>
</reference>
<evidence type="ECO:0008006" key="4">
    <source>
        <dbReference type="Google" id="ProtNLM"/>
    </source>
</evidence>
<accession>A0A6L8T6K4</accession>
<comment type="caution">
    <text evidence="2">The sequence shown here is derived from an EMBL/GenBank/DDBJ whole genome shotgun (WGS) entry which is preliminary data.</text>
</comment>
<proteinExistence type="predicted"/>
<protein>
    <recommendedName>
        <fullName evidence="4">DUF3592 domain-containing protein</fullName>
    </recommendedName>
</protein>
<keyword evidence="1" id="KW-1133">Transmembrane helix</keyword>
<keyword evidence="1" id="KW-0472">Membrane</keyword>
<sequence length="130" mass="14801">MKFVNSMLVAAYLLIVGLTAWSLVQNFGIKEVSVEAEVKEILSVEYPGRSETNTTLLCRYSYNSREYEEKVFREGSCRKGDKINIVIDADHPDIVIRFSQKSKVIFLSVMLGIMAVFAIVLLIESFRLKE</sequence>
<dbReference type="AlphaFoldDB" id="A0A6L8T6K4"/>
<evidence type="ECO:0000256" key="1">
    <source>
        <dbReference type="SAM" id="Phobius"/>
    </source>
</evidence>
<dbReference type="RefSeq" id="WP_161234188.1">
    <property type="nucleotide sequence ID" value="NZ_JBCLNB010000039.1"/>
</dbReference>
<keyword evidence="1" id="KW-0812">Transmembrane</keyword>
<gene>
    <name evidence="2" type="ORF">GT728_17410</name>
</gene>